<evidence type="ECO:0000313" key="1">
    <source>
        <dbReference type="EMBL" id="TVZ04625.1"/>
    </source>
</evidence>
<accession>A0A6P2C2C7</accession>
<dbReference type="Pfam" id="PF20120">
    <property type="entry name" value="DUF6510"/>
    <property type="match status" value="1"/>
</dbReference>
<keyword evidence="2" id="KW-1185">Reference proteome</keyword>
<gene>
    <name evidence="1" type="ORF">EAS64_14970</name>
</gene>
<evidence type="ECO:0000313" key="2">
    <source>
        <dbReference type="Proteomes" id="UP000460272"/>
    </source>
</evidence>
<sequence>MMDKLDGNGAAGLLHEVFGQEMTTAVATCASCGAAGPIGESDLYLDGPGTVIRCRHCTGVLILITQIRGIHCVDLMGVRAIDTVGTIA</sequence>
<dbReference type="EMBL" id="RPFW01000003">
    <property type="protein sequence ID" value="TVZ04625.1"/>
    <property type="molecule type" value="Genomic_DNA"/>
</dbReference>
<comment type="caution">
    <text evidence="1">The sequence shown here is derived from an EMBL/GenBank/DDBJ whole genome shotgun (WGS) entry which is preliminary data.</text>
</comment>
<name>A0A6P2C2C7_9ACTN</name>
<organism evidence="1 2">
    <name type="scientific">Trebonia kvetii</name>
    <dbReference type="NCBI Taxonomy" id="2480626"/>
    <lineage>
        <taxon>Bacteria</taxon>
        <taxon>Bacillati</taxon>
        <taxon>Actinomycetota</taxon>
        <taxon>Actinomycetes</taxon>
        <taxon>Streptosporangiales</taxon>
        <taxon>Treboniaceae</taxon>
        <taxon>Trebonia</taxon>
    </lineage>
</organism>
<dbReference type="Proteomes" id="UP000460272">
    <property type="component" value="Unassembled WGS sequence"/>
</dbReference>
<reference evidence="1 2" key="1">
    <citation type="submission" date="2018-11" db="EMBL/GenBank/DDBJ databases">
        <title>Trebonia kvetii gen.nov., sp.nov., a novel acidophilic actinobacterium, and proposal of the new actinobacterial family Treboniaceae fam. nov.</title>
        <authorList>
            <person name="Rapoport D."/>
            <person name="Sagova-Mareckova M."/>
            <person name="Sedlacek I."/>
            <person name="Provaznik J."/>
            <person name="Kralova S."/>
            <person name="Pavlinic D."/>
            <person name="Benes V."/>
            <person name="Kopecky J."/>
        </authorList>
    </citation>
    <scope>NUCLEOTIDE SEQUENCE [LARGE SCALE GENOMIC DNA]</scope>
    <source>
        <strain evidence="1 2">15Tr583</strain>
    </source>
</reference>
<proteinExistence type="predicted"/>
<protein>
    <submittedName>
        <fullName evidence="1">Uncharacterized protein</fullName>
    </submittedName>
</protein>
<dbReference type="AlphaFoldDB" id="A0A6P2C2C7"/>
<dbReference type="OrthoDB" id="165401at2"/>
<dbReference type="InterPro" id="IPR045423">
    <property type="entry name" value="DUF6510"/>
</dbReference>